<dbReference type="Proteomes" id="UP000240317">
    <property type="component" value="Unassembled WGS sequence"/>
</dbReference>
<sequence>MAWMADSCEAAWLVSEVQVVSGQAREVVVGAAGARPSPAHGAELLGGVFGGLRRAEVTALLAGAARQALGRVYAFADGRLFSPEPLLQAGWREVGAYRRLEGRPPYRVAAPPPGVQLVSLAEAPAPARLRALQSFEDRIGHHAVTPEAAQAGAGGFDPALSVVALDAQGQGVGVCRATLDMAGDGPPLARLDAPGVALAWRHTSLRAALLAEVCARLRAQGAAHLSMDSWGDTPEELAHDLGWGLHVGDETPILASPEGPLPLGAGEGGAVASGA</sequence>
<evidence type="ECO:0000313" key="1">
    <source>
        <dbReference type="EMBL" id="PTA68258.1"/>
    </source>
</evidence>
<comment type="caution">
    <text evidence="1">The sequence shown here is derived from an EMBL/GenBank/DDBJ whole genome shotgun (WGS) entry which is preliminary data.</text>
</comment>
<accession>A0A2T3W8N4</accession>
<keyword evidence="2" id="KW-1185">Reference proteome</keyword>
<evidence type="ECO:0000313" key="2">
    <source>
        <dbReference type="Proteomes" id="UP000240317"/>
    </source>
</evidence>
<organism evidence="1 2">
    <name type="scientific">Deinococcus arcticus</name>
    <dbReference type="NCBI Taxonomy" id="2136176"/>
    <lineage>
        <taxon>Bacteria</taxon>
        <taxon>Thermotogati</taxon>
        <taxon>Deinococcota</taxon>
        <taxon>Deinococci</taxon>
        <taxon>Deinococcales</taxon>
        <taxon>Deinococcaceae</taxon>
        <taxon>Deinococcus</taxon>
    </lineage>
</organism>
<gene>
    <name evidence="1" type="ORF">C8263_08925</name>
</gene>
<name>A0A2T3W8N4_9DEIO</name>
<dbReference type="Gene3D" id="3.40.630.30">
    <property type="match status" value="1"/>
</dbReference>
<proteinExistence type="predicted"/>
<dbReference type="InterPro" id="IPR016181">
    <property type="entry name" value="Acyl_CoA_acyltransferase"/>
</dbReference>
<dbReference type="AlphaFoldDB" id="A0A2T3W8N4"/>
<protein>
    <submittedName>
        <fullName evidence="1">Uncharacterized protein</fullName>
    </submittedName>
</protein>
<dbReference type="EMBL" id="PYSV01000007">
    <property type="protein sequence ID" value="PTA68258.1"/>
    <property type="molecule type" value="Genomic_DNA"/>
</dbReference>
<dbReference type="SUPFAM" id="SSF55729">
    <property type="entry name" value="Acyl-CoA N-acyltransferases (Nat)"/>
    <property type="match status" value="1"/>
</dbReference>
<reference evidence="1 2" key="1">
    <citation type="submission" date="2018-03" db="EMBL/GenBank/DDBJ databases">
        <title>Draft genome of Deinococcus sp. OD32.</title>
        <authorList>
            <person name="Wang X.-P."/>
            <person name="Du Z.-J."/>
        </authorList>
    </citation>
    <scope>NUCLEOTIDE SEQUENCE [LARGE SCALE GENOMIC DNA]</scope>
    <source>
        <strain evidence="1 2">OD32</strain>
    </source>
</reference>